<keyword evidence="11" id="KW-1185">Reference proteome</keyword>
<keyword evidence="7" id="KW-0067">ATP-binding</keyword>
<evidence type="ECO:0000256" key="2">
    <source>
        <dbReference type="ARBA" id="ARBA00005051"/>
    </source>
</evidence>
<dbReference type="Pfam" id="PF01288">
    <property type="entry name" value="HPPK"/>
    <property type="match status" value="1"/>
</dbReference>
<dbReference type="CDD" id="cd00483">
    <property type="entry name" value="HPPK"/>
    <property type="match status" value="1"/>
</dbReference>
<keyword evidence="8" id="KW-0289">Folate biosynthesis</keyword>
<proteinExistence type="predicted"/>
<dbReference type="GO" id="GO:0005524">
    <property type="term" value="F:ATP binding"/>
    <property type="evidence" value="ECO:0007669"/>
    <property type="project" value="UniProtKB-KW"/>
</dbReference>
<dbReference type="NCBIfam" id="TIGR01498">
    <property type="entry name" value="folK"/>
    <property type="match status" value="1"/>
</dbReference>
<keyword evidence="6" id="KW-0418">Kinase</keyword>
<dbReference type="GO" id="GO:0046656">
    <property type="term" value="P:folic acid biosynthetic process"/>
    <property type="evidence" value="ECO:0007669"/>
    <property type="project" value="UniProtKB-KW"/>
</dbReference>
<dbReference type="Gene3D" id="3.30.70.560">
    <property type="entry name" value="7,8-Dihydro-6-hydroxymethylpterin-pyrophosphokinase HPPK"/>
    <property type="match status" value="1"/>
</dbReference>
<evidence type="ECO:0000313" key="10">
    <source>
        <dbReference type="EMBL" id="GER71219.1"/>
    </source>
</evidence>
<keyword evidence="4" id="KW-0808">Transferase</keyword>
<evidence type="ECO:0000256" key="1">
    <source>
        <dbReference type="ARBA" id="ARBA00000198"/>
    </source>
</evidence>
<dbReference type="AlphaFoldDB" id="A0A5J4JIX0"/>
<keyword evidence="5" id="KW-0547">Nucleotide-binding</keyword>
<dbReference type="SUPFAM" id="SSF55083">
    <property type="entry name" value="6-hydroxymethyl-7,8-dihydropterin pyrophosphokinase, HPPK"/>
    <property type="match status" value="1"/>
</dbReference>
<dbReference type="InterPro" id="IPR035907">
    <property type="entry name" value="Hppk_sf"/>
</dbReference>
<evidence type="ECO:0000313" key="11">
    <source>
        <dbReference type="Proteomes" id="UP000391919"/>
    </source>
</evidence>
<dbReference type="Proteomes" id="UP000391919">
    <property type="component" value="Unassembled WGS sequence"/>
</dbReference>
<evidence type="ECO:0000256" key="4">
    <source>
        <dbReference type="ARBA" id="ARBA00022679"/>
    </source>
</evidence>
<comment type="pathway">
    <text evidence="2">Cofactor biosynthesis; tetrahydrofolate biosynthesis; 2-amino-4-hydroxy-6-hydroxymethyl-7,8-dihydropteridine diphosphate from 7,8-dihydroneopterin triphosphate: step 4/4.</text>
</comment>
<name>A0A5J4JIX0_9BACI</name>
<dbReference type="RefSeq" id="WP_151681529.1">
    <property type="nucleotide sequence ID" value="NZ_BKZP01000022.1"/>
</dbReference>
<comment type="catalytic activity">
    <reaction evidence="1">
        <text>6-hydroxymethyl-7,8-dihydropterin + ATP = (7,8-dihydropterin-6-yl)methyl diphosphate + AMP + H(+)</text>
        <dbReference type="Rhea" id="RHEA:11412"/>
        <dbReference type="ChEBI" id="CHEBI:15378"/>
        <dbReference type="ChEBI" id="CHEBI:30616"/>
        <dbReference type="ChEBI" id="CHEBI:44841"/>
        <dbReference type="ChEBI" id="CHEBI:72950"/>
        <dbReference type="ChEBI" id="CHEBI:456215"/>
        <dbReference type="EC" id="2.7.6.3"/>
    </reaction>
</comment>
<dbReference type="UniPathway" id="UPA00077">
    <property type="reaction ID" value="UER00155"/>
</dbReference>
<dbReference type="InterPro" id="IPR000550">
    <property type="entry name" value="Hppk"/>
</dbReference>
<evidence type="ECO:0000259" key="9">
    <source>
        <dbReference type="PROSITE" id="PS00794"/>
    </source>
</evidence>
<dbReference type="PANTHER" id="PTHR43071:SF1">
    <property type="entry name" value="2-AMINO-4-HYDROXY-6-HYDROXYMETHYLDIHYDROPTERIDINE PYROPHOSPHOKINASE"/>
    <property type="match status" value="1"/>
</dbReference>
<dbReference type="EMBL" id="BKZQ01000040">
    <property type="protein sequence ID" value="GER71219.1"/>
    <property type="molecule type" value="Genomic_DNA"/>
</dbReference>
<evidence type="ECO:0000256" key="5">
    <source>
        <dbReference type="ARBA" id="ARBA00022741"/>
    </source>
</evidence>
<gene>
    <name evidence="10" type="primary">folK</name>
    <name evidence="10" type="ORF">BpJC7_25220</name>
</gene>
<evidence type="ECO:0000256" key="8">
    <source>
        <dbReference type="ARBA" id="ARBA00022909"/>
    </source>
</evidence>
<organism evidence="10 11">
    <name type="scientific">Weizmannia acidilactici</name>
    <dbReference type="NCBI Taxonomy" id="2607726"/>
    <lineage>
        <taxon>Bacteria</taxon>
        <taxon>Bacillati</taxon>
        <taxon>Bacillota</taxon>
        <taxon>Bacilli</taxon>
        <taxon>Bacillales</taxon>
        <taxon>Bacillaceae</taxon>
        <taxon>Heyndrickxia</taxon>
    </lineage>
</organism>
<feature type="domain" description="7,8-dihydro-6-hydroxymethylpterin-pyrophosphokinase" evidence="9">
    <location>
        <begin position="89"/>
        <end position="100"/>
    </location>
</feature>
<evidence type="ECO:0000256" key="3">
    <source>
        <dbReference type="ARBA" id="ARBA00013253"/>
    </source>
</evidence>
<sequence>MDNFAYLALGSNIEPRFSYLLDAVKALENNLEIKVCKVSSIYETDPVGYTDQGKFLNMAVKINTGLSPFELLDACLRIEKALGRKREIRWGPRTIDLDILLYNHENMETETLVLPHPRMHERAFVLVPLTELDNSLIHPVTKIPFAKLLEACIDREGIRLWKQISGEGVSALSGN</sequence>
<accession>A0A5J4JIX0</accession>
<evidence type="ECO:0000256" key="7">
    <source>
        <dbReference type="ARBA" id="ARBA00022840"/>
    </source>
</evidence>
<dbReference type="GO" id="GO:0016301">
    <property type="term" value="F:kinase activity"/>
    <property type="evidence" value="ECO:0007669"/>
    <property type="project" value="UniProtKB-KW"/>
</dbReference>
<evidence type="ECO:0000256" key="6">
    <source>
        <dbReference type="ARBA" id="ARBA00022777"/>
    </source>
</evidence>
<dbReference type="EC" id="2.7.6.3" evidence="3"/>
<protein>
    <recommendedName>
        <fullName evidence="3">2-amino-4-hydroxy-6-hydroxymethyldihydropteridine diphosphokinase</fullName>
        <ecNumber evidence="3">2.7.6.3</ecNumber>
    </recommendedName>
</protein>
<dbReference type="GO" id="GO:0046654">
    <property type="term" value="P:tetrahydrofolate biosynthetic process"/>
    <property type="evidence" value="ECO:0007669"/>
    <property type="project" value="UniProtKB-UniPathway"/>
</dbReference>
<comment type="caution">
    <text evidence="10">The sequence shown here is derived from an EMBL/GenBank/DDBJ whole genome shotgun (WGS) entry which is preliminary data.</text>
</comment>
<dbReference type="PROSITE" id="PS00794">
    <property type="entry name" value="HPPK"/>
    <property type="match status" value="1"/>
</dbReference>
<dbReference type="GO" id="GO:0003848">
    <property type="term" value="F:2-amino-4-hydroxy-6-hydroxymethyldihydropteridine diphosphokinase activity"/>
    <property type="evidence" value="ECO:0007669"/>
    <property type="project" value="UniProtKB-EC"/>
</dbReference>
<reference evidence="10 11" key="1">
    <citation type="submission" date="2019-09" db="EMBL/GenBank/DDBJ databases">
        <title>Draft genome sequence of Bacillus sp. JC-7.</title>
        <authorList>
            <person name="Tanaka N."/>
            <person name="Shiwa Y."/>
            <person name="Fujita N."/>
            <person name="Tanasupawat S."/>
        </authorList>
    </citation>
    <scope>NUCLEOTIDE SEQUENCE [LARGE SCALE GENOMIC DNA]</scope>
    <source>
        <strain evidence="10 11">JC-7</strain>
    </source>
</reference>
<dbReference type="PANTHER" id="PTHR43071">
    <property type="entry name" value="2-AMINO-4-HYDROXY-6-HYDROXYMETHYLDIHYDROPTERIDINE PYROPHOSPHOKINASE"/>
    <property type="match status" value="1"/>
</dbReference>